<evidence type="ECO:0000313" key="2">
    <source>
        <dbReference type="Proteomes" id="UP000030182"/>
    </source>
</evidence>
<dbReference type="RefSeq" id="WP_034370549.1">
    <property type="nucleotide sequence ID" value="NZ_KN323183.1"/>
</dbReference>
<proteinExistence type="predicted"/>
<dbReference type="EMBL" id="JDRS01000002">
    <property type="protein sequence ID" value="KDS94209.1"/>
    <property type="molecule type" value="Genomic_DNA"/>
</dbReference>
<name>A0ABR4SLW4_9MICO</name>
<protein>
    <recommendedName>
        <fullName evidence="3">Head-to-tail adaptor</fullName>
    </recommendedName>
</protein>
<accession>A0ABR4SLW4</accession>
<sequence>MLFEVDDPGEVAAQLIRDYCGWHVAPVLEESIILDGNGEGRILLPSRRVLNVSEVQVHGEVLAASEFEWSQDGMLKRIGGVWPDSYRSIRVTLEHGFDYAGVLADVARAIVARMEADPTGVIASQRAGTQSVSFRSGAFGGGGGGGLLSTERELLAPYKLTWGP</sequence>
<comment type="caution">
    <text evidence="1">The sequence shown here is derived from an EMBL/GenBank/DDBJ whole genome shotgun (WGS) entry which is preliminary data.</text>
</comment>
<dbReference type="Proteomes" id="UP000030182">
    <property type="component" value="Unassembled WGS sequence"/>
</dbReference>
<evidence type="ECO:0008006" key="3">
    <source>
        <dbReference type="Google" id="ProtNLM"/>
    </source>
</evidence>
<reference evidence="1 2" key="1">
    <citation type="submission" date="2014-01" db="EMBL/GenBank/DDBJ databases">
        <title>Draft genome sequence of the multidrug-resistant clinical isolate Dermabacter hominis 1368.</title>
        <authorList>
            <person name="Albersmeier A."/>
            <person name="Bomholt C."/>
            <person name="Glaub A."/>
            <person name="Ruckert C."/>
            <person name="Soriano F."/>
            <person name="Fernandez-Natal I."/>
            <person name="Tauch A."/>
        </authorList>
    </citation>
    <scope>NUCLEOTIDE SEQUENCE [LARGE SCALE GENOMIC DNA]</scope>
    <source>
        <strain evidence="1 2">1368</strain>
    </source>
</reference>
<gene>
    <name evidence="1" type="ORF">DHOM_02905</name>
</gene>
<keyword evidence="2" id="KW-1185">Reference proteome</keyword>
<organism evidence="1 2">
    <name type="scientific">Dermabacter hominis 1368</name>
    <dbReference type="NCBI Taxonomy" id="1450519"/>
    <lineage>
        <taxon>Bacteria</taxon>
        <taxon>Bacillati</taxon>
        <taxon>Actinomycetota</taxon>
        <taxon>Actinomycetes</taxon>
        <taxon>Micrococcales</taxon>
        <taxon>Dermabacteraceae</taxon>
        <taxon>Dermabacter</taxon>
    </lineage>
</organism>
<evidence type="ECO:0000313" key="1">
    <source>
        <dbReference type="EMBL" id="KDS94209.1"/>
    </source>
</evidence>